<dbReference type="HOGENOM" id="CLU_101036_1_0_1"/>
<organism evidence="1 2">
    <name type="scientific">Galerina marginata (strain CBS 339.88)</name>
    <dbReference type="NCBI Taxonomy" id="685588"/>
    <lineage>
        <taxon>Eukaryota</taxon>
        <taxon>Fungi</taxon>
        <taxon>Dikarya</taxon>
        <taxon>Basidiomycota</taxon>
        <taxon>Agaricomycotina</taxon>
        <taxon>Agaricomycetes</taxon>
        <taxon>Agaricomycetidae</taxon>
        <taxon>Agaricales</taxon>
        <taxon>Agaricineae</taxon>
        <taxon>Strophariaceae</taxon>
        <taxon>Galerina</taxon>
    </lineage>
</organism>
<dbReference type="OrthoDB" id="2209940at2759"/>
<name>A0A067SIB5_GALM3</name>
<evidence type="ECO:0000313" key="2">
    <source>
        <dbReference type="Proteomes" id="UP000027222"/>
    </source>
</evidence>
<dbReference type="PIRSF" id="PIRSF008757">
    <property type="entry name" value="UCP008757"/>
    <property type="match status" value="1"/>
</dbReference>
<dbReference type="GO" id="GO:0072380">
    <property type="term" value="C:TRC complex"/>
    <property type="evidence" value="ECO:0007669"/>
    <property type="project" value="TreeGrafter"/>
</dbReference>
<dbReference type="PANTHER" id="PTHR28255">
    <property type="match status" value="1"/>
</dbReference>
<gene>
    <name evidence="1" type="ORF">GALMADRAFT_254694</name>
</gene>
<dbReference type="GO" id="GO:0006620">
    <property type="term" value="P:post-translational protein targeting to endoplasmic reticulum membrane"/>
    <property type="evidence" value="ECO:0007669"/>
    <property type="project" value="TreeGrafter"/>
</dbReference>
<evidence type="ECO:0008006" key="3">
    <source>
        <dbReference type="Google" id="ProtNLM"/>
    </source>
</evidence>
<dbReference type="InterPro" id="IPR005624">
    <property type="entry name" value="PduO/GlcC-like"/>
</dbReference>
<dbReference type="Pfam" id="PF03928">
    <property type="entry name" value="HbpS-like"/>
    <property type="match status" value="1"/>
</dbReference>
<proteinExistence type="predicted"/>
<dbReference type="InterPro" id="IPR010371">
    <property type="entry name" value="YBR137W-like"/>
</dbReference>
<dbReference type="SUPFAM" id="SSF143744">
    <property type="entry name" value="GlcG-like"/>
    <property type="match status" value="1"/>
</dbReference>
<protein>
    <recommendedName>
        <fullName evidence="3">DUF967 domain protein</fullName>
    </recommendedName>
</protein>
<sequence>MSDNTFPTLQALADEEKSLVFKSFTAESAWTLGCILREMALPSTKPVAIRIIHANGQILFSTFTRTGTVTDSETWLARKAASVFRWGISSLHLGSKLRAAGHKGALVSEVMVADDEKYACHGGGFPIKVDGVEGVVAVVIVSGLAQLEDHMIVVDGIKKYLKEVENKAL</sequence>
<dbReference type="PANTHER" id="PTHR28255:SF1">
    <property type="entry name" value="UPF0303 PROTEIN YBR137W"/>
    <property type="match status" value="1"/>
</dbReference>
<dbReference type="STRING" id="685588.A0A067SIB5"/>
<dbReference type="Gene3D" id="3.30.450.150">
    <property type="entry name" value="Haem-degrading domain"/>
    <property type="match status" value="1"/>
</dbReference>
<evidence type="ECO:0000313" key="1">
    <source>
        <dbReference type="EMBL" id="KDR70656.1"/>
    </source>
</evidence>
<keyword evidence="2" id="KW-1185">Reference proteome</keyword>
<dbReference type="Proteomes" id="UP000027222">
    <property type="component" value="Unassembled WGS sequence"/>
</dbReference>
<accession>A0A067SIB5</accession>
<dbReference type="AlphaFoldDB" id="A0A067SIB5"/>
<reference evidence="2" key="1">
    <citation type="journal article" date="2014" name="Proc. Natl. Acad. Sci. U.S.A.">
        <title>Extensive sampling of basidiomycete genomes demonstrates inadequacy of the white-rot/brown-rot paradigm for wood decay fungi.</title>
        <authorList>
            <person name="Riley R."/>
            <person name="Salamov A.A."/>
            <person name="Brown D.W."/>
            <person name="Nagy L.G."/>
            <person name="Floudas D."/>
            <person name="Held B.W."/>
            <person name="Levasseur A."/>
            <person name="Lombard V."/>
            <person name="Morin E."/>
            <person name="Otillar R."/>
            <person name="Lindquist E.A."/>
            <person name="Sun H."/>
            <person name="LaButti K.M."/>
            <person name="Schmutz J."/>
            <person name="Jabbour D."/>
            <person name="Luo H."/>
            <person name="Baker S.E."/>
            <person name="Pisabarro A.G."/>
            <person name="Walton J.D."/>
            <person name="Blanchette R.A."/>
            <person name="Henrissat B."/>
            <person name="Martin F."/>
            <person name="Cullen D."/>
            <person name="Hibbett D.S."/>
            <person name="Grigoriev I.V."/>
        </authorList>
    </citation>
    <scope>NUCLEOTIDE SEQUENCE [LARGE SCALE GENOMIC DNA]</scope>
    <source>
        <strain evidence="2">CBS 339.88</strain>
    </source>
</reference>
<dbReference type="EMBL" id="KL142396">
    <property type="protein sequence ID" value="KDR70656.1"/>
    <property type="molecule type" value="Genomic_DNA"/>
</dbReference>
<dbReference type="InterPro" id="IPR038084">
    <property type="entry name" value="PduO/GlcC-like_sf"/>
</dbReference>